<comment type="similarity">
    <text evidence="3">Belongs to the class-III pyridoxal-phosphate-dependent aminotransferase family.</text>
</comment>
<dbReference type="SUPFAM" id="SSF53383">
    <property type="entry name" value="PLP-dependent transferases"/>
    <property type="match status" value="1"/>
</dbReference>
<dbReference type="InterPro" id="IPR015421">
    <property type="entry name" value="PyrdxlP-dep_Trfase_major"/>
</dbReference>
<sequence length="457" mass="47104">MSATVDPARVAALTAAETAAFVAAHPACAAEATTAREHLTYGVPMSWMAKWPGPFPPVVREAAGAHFTCLDGVEHVDLCLGDTGAMCGHAPAATVAAVARQAARGLTAMLPTPDAAAVGAELTARFGAGPSRVSRWQLTLTATDANRHVLRYARHLTGRTKVVVMDFCYHGTVDEAFATLDPAGRVVERRGSIGAPVPPSLTTLVVPFNDVDALRAALDGGDVAAVLMEPALTNIGIVLPEPGYLDAVRALTRAAGAWWVVDETHTLCAGPGGCTAAWALEPDVVVVGKTIGGGVPVAAFGLVPELASAIEHRVELEDIDVGGVGGTLAGNALSTAAARATLTEVLTPAAFAGMTARADRWADGVQAVLDDAGLPWHVTRLGARAEYAFAPVPPRHGAEAAAEDDFPLQQLLHLHALNRGLLLTPFHNMALMCPATTDADVDRHTEAFAAAAGALTA</sequence>
<dbReference type="Pfam" id="PF00202">
    <property type="entry name" value="Aminotran_3"/>
    <property type="match status" value="1"/>
</dbReference>
<evidence type="ECO:0008006" key="6">
    <source>
        <dbReference type="Google" id="ProtNLM"/>
    </source>
</evidence>
<dbReference type="NCBIfam" id="NF005453">
    <property type="entry name" value="PRK07046.1"/>
    <property type="match status" value="1"/>
</dbReference>
<gene>
    <name evidence="4" type="ORF">SAMN05421867_101375</name>
</gene>
<dbReference type="GO" id="GO:0030170">
    <property type="term" value="F:pyridoxal phosphate binding"/>
    <property type="evidence" value="ECO:0007669"/>
    <property type="project" value="InterPro"/>
</dbReference>
<evidence type="ECO:0000313" key="4">
    <source>
        <dbReference type="EMBL" id="SFA75338.1"/>
    </source>
</evidence>
<dbReference type="Gene3D" id="3.40.640.10">
    <property type="entry name" value="Type I PLP-dependent aspartate aminotransferase-like (Major domain)"/>
    <property type="match status" value="1"/>
</dbReference>
<evidence type="ECO:0000256" key="2">
    <source>
        <dbReference type="ARBA" id="ARBA00022898"/>
    </source>
</evidence>
<dbReference type="GO" id="GO:0008483">
    <property type="term" value="F:transaminase activity"/>
    <property type="evidence" value="ECO:0007669"/>
    <property type="project" value="InterPro"/>
</dbReference>
<organism evidence="4 5">
    <name type="scientific">Cellulomonas marina</name>
    <dbReference type="NCBI Taxonomy" id="988821"/>
    <lineage>
        <taxon>Bacteria</taxon>
        <taxon>Bacillati</taxon>
        <taxon>Actinomycetota</taxon>
        <taxon>Actinomycetes</taxon>
        <taxon>Micrococcales</taxon>
        <taxon>Cellulomonadaceae</taxon>
        <taxon>Cellulomonas</taxon>
    </lineage>
</organism>
<dbReference type="InterPro" id="IPR015424">
    <property type="entry name" value="PyrdxlP-dep_Trfase"/>
</dbReference>
<keyword evidence="5" id="KW-1185">Reference proteome</keyword>
<protein>
    <recommendedName>
        <fullName evidence="6">Glutamate-1-semialdehyde 2,1-aminomutase</fullName>
    </recommendedName>
</protein>
<dbReference type="InterPro" id="IPR005814">
    <property type="entry name" value="Aminotrans_3"/>
</dbReference>
<dbReference type="Proteomes" id="UP000199012">
    <property type="component" value="Unassembled WGS sequence"/>
</dbReference>
<reference evidence="4 5" key="1">
    <citation type="submission" date="2016-10" db="EMBL/GenBank/DDBJ databases">
        <authorList>
            <person name="de Groot N.N."/>
        </authorList>
    </citation>
    <scope>NUCLEOTIDE SEQUENCE [LARGE SCALE GENOMIC DNA]</scope>
    <source>
        <strain evidence="4 5">CGMCC 4.6945</strain>
    </source>
</reference>
<comment type="cofactor">
    <cofactor evidence="1">
        <name>pyridoxal 5'-phosphate</name>
        <dbReference type="ChEBI" id="CHEBI:597326"/>
    </cofactor>
</comment>
<proteinExistence type="inferred from homology"/>
<name>A0A1I0VGI8_9CELL</name>
<dbReference type="STRING" id="988821.SAMN05421867_101375"/>
<dbReference type="AlphaFoldDB" id="A0A1I0VGI8"/>
<evidence type="ECO:0000313" key="5">
    <source>
        <dbReference type="Proteomes" id="UP000199012"/>
    </source>
</evidence>
<dbReference type="Gene3D" id="3.90.1150.10">
    <property type="entry name" value="Aspartate Aminotransferase, domain 1"/>
    <property type="match status" value="1"/>
</dbReference>
<evidence type="ECO:0000256" key="1">
    <source>
        <dbReference type="ARBA" id="ARBA00001933"/>
    </source>
</evidence>
<dbReference type="InterPro" id="IPR015422">
    <property type="entry name" value="PyrdxlP-dep_Trfase_small"/>
</dbReference>
<evidence type="ECO:0000256" key="3">
    <source>
        <dbReference type="RuleBase" id="RU003560"/>
    </source>
</evidence>
<dbReference type="PANTHER" id="PTHR43713:SF3">
    <property type="entry name" value="GLUTAMATE-1-SEMIALDEHYDE 2,1-AMINOMUTASE 1, CHLOROPLASTIC-RELATED"/>
    <property type="match status" value="1"/>
</dbReference>
<keyword evidence="2 3" id="KW-0663">Pyridoxal phosphate</keyword>
<dbReference type="EMBL" id="FOKA01000001">
    <property type="protein sequence ID" value="SFA75338.1"/>
    <property type="molecule type" value="Genomic_DNA"/>
</dbReference>
<dbReference type="OrthoDB" id="9801052at2"/>
<accession>A0A1I0VGI8</accession>
<dbReference type="RefSeq" id="WP_090030156.1">
    <property type="nucleotide sequence ID" value="NZ_BONM01000003.1"/>
</dbReference>
<dbReference type="PANTHER" id="PTHR43713">
    <property type="entry name" value="GLUTAMATE-1-SEMIALDEHYDE 2,1-AMINOMUTASE"/>
    <property type="match status" value="1"/>
</dbReference>